<dbReference type="PANTHER" id="PTHR38439">
    <property type="entry name" value="AURACYANIN-B"/>
    <property type="match status" value="1"/>
</dbReference>
<dbReference type="PROSITE" id="PS00079">
    <property type="entry name" value="MULTICOPPER_OXIDASE1"/>
    <property type="match status" value="1"/>
</dbReference>
<gene>
    <name evidence="6" type="ORF">UU59_C0007G0001</name>
</gene>
<dbReference type="InterPro" id="IPR050845">
    <property type="entry name" value="Cu-binding_ET"/>
</dbReference>
<keyword evidence="1" id="KW-0479">Metal-binding</keyword>
<keyword evidence="2" id="KW-0186">Copper</keyword>
<keyword evidence="4" id="KW-0472">Membrane</keyword>
<evidence type="ECO:0000256" key="1">
    <source>
        <dbReference type="ARBA" id="ARBA00022723"/>
    </source>
</evidence>
<evidence type="ECO:0000256" key="4">
    <source>
        <dbReference type="SAM" id="Phobius"/>
    </source>
</evidence>
<feature type="region of interest" description="Disordered" evidence="3">
    <location>
        <begin position="38"/>
        <end position="58"/>
    </location>
</feature>
<organism evidence="6 7">
    <name type="scientific">candidate division WWE3 bacterium GW2011_GWE1_41_27</name>
    <dbReference type="NCBI Taxonomy" id="1619131"/>
    <lineage>
        <taxon>Bacteria</taxon>
        <taxon>Katanobacteria</taxon>
    </lineage>
</organism>
<evidence type="ECO:0000256" key="2">
    <source>
        <dbReference type="ARBA" id="ARBA00023008"/>
    </source>
</evidence>
<dbReference type="Pfam" id="PF13473">
    <property type="entry name" value="Cupredoxin_1"/>
    <property type="match status" value="1"/>
</dbReference>
<evidence type="ECO:0000313" key="7">
    <source>
        <dbReference type="Proteomes" id="UP000034544"/>
    </source>
</evidence>
<protein>
    <submittedName>
        <fullName evidence="6">Blue (Type 1) copper domain-containing protein</fullName>
    </submittedName>
</protein>
<dbReference type="GO" id="GO:0046872">
    <property type="term" value="F:metal ion binding"/>
    <property type="evidence" value="ECO:0007669"/>
    <property type="project" value="UniProtKB-KW"/>
</dbReference>
<feature type="domain" description="EfeO-type cupredoxin-like" evidence="5">
    <location>
        <begin position="64"/>
        <end position="144"/>
    </location>
</feature>
<dbReference type="InterPro" id="IPR028096">
    <property type="entry name" value="EfeO_Cupredoxin"/>
</dbReference>
<evidence type="ECO:0000259" key="5">
    <source>
        <dbReference type="Pfam" id="PF13473"/>
    </source>
</evidence>
<evidence type="ECO:0000313" key="6">
    <source>
        <dbReference type="EMBL" id="KKS07413.1"/>
    </source>
</evidence>
<reference evidence="6 7" key="1">
    <citation type="journal article" date="2015" name="Nature">
        <title>rRNA introns, odd ribosomes, and small enigmatic genomes across a large radiation of phyla.</title>
        <authorList>
            <person name="Brown C.T."/>
            <person name="Hug L.A."/>
            <person name="Thomas B.C."/>
            <person name="Sharon I."/>
            <person name="Castelle C.J."/>
            <person name="Singh A."/>
            <person name="Wilkins M.J."/>
            <person name="Williams K.H."/>
            <person name="Banfield J.F."/>
        </authorList>
    </citation>
    <scope>NUCLEOTIDE SEQUENCE [LARGE SCALE GENOMIC DNA]</scope>
</reference>
<feature type="compositionally biased region" description="Acidic residues" evidence="3">
    <location>
        <begin position="49"/>
        <end position="58"/>
    </location>
</feature>
<dbReference type="Proteomes" id="UP000034544">
    <property type="component" value="Unassembled WGS sequence"/>
</dbReference>
<accession>A0A0G0Z3A1</accession>
<dbReference type="InterPro" id="IPR008972">
    <property type="entry name" value="Cupredoxin"/>
</dbReference>
<dbReference type="SUPFAM" id="SSF49503">
    <property type="entry name" value="Cupredoxins"/>
    <property type="match status" value="1"/>
</dbReference>
<keyword evidence="4" id="KW-0812">Transmembrane</keyword>
<dbReference type="EMBL" id="LCBF01000007">
    <property type="protein sequence ID" value="KKS07413.1"/>
    <property type="molecule type" value="Genomic_DNA"/>
</dbReference>
<dbReference type="AlphaFoldDB" id="A0A0G0Z3A1"/>
<dbReference type="InterPro" id="IPR033138">
    <property type="entry name" value="Cu_oxidase_CS"/>
</dbReference>
<keyword evidence="4" id="KW-1133">Transmembrane helix</keyword>
<feature type="transmembrane region" description="Helical" evidence="4">
    <location>
        <begin position="12"/>
        <end position="29"/>
    </location>
</feature>
<dbReference type="Gene3D" id="2.60.40.420">
    <property type="entry name" value="Cupredoxins - blue copper proteins"/>
    <property type="match status" value="1"/>
</dbReference>
<sequence>MEPETSKNQKFPYLALLLILTVVGVYFLFNKPSTTATDTNTANVQTTVDEQEEPEPVTEEATQIQNEVKIVIEGSPYKFSPNTIMAKVGDKVTVEFKNVEGIHDFKIDEFNAATKVIQAGETDTVSFTVDKAGVFEFYCSVGEHRKMGMVGTLKVE</sequence>
<evidence type="ECO:0000256" key="3">
    <source>
        <dbReference type="SAM" id="MobiDB-lite"/>
    </source>
</evidence>
<name>A0A0G0Z3A1_UNCKA</name>
<proteinExistence type="predicted"/>
<dbReference type="PANTHER" id="PTHR38439:SF3">
    <property type="entry name" value="COPPER-RESISTANT CUPROPROTEIN COPI"/>
    <property type="match status" value="1"/>
</dbReference>
<comment type="caution">
    <text evidence="6">The sequence shown here is derived from an EMBL/GenBank/DDBJ whole genome shotgun (WGS) entry which is preliminary data.</text>
</comment>